<gene>
    <name evidence="2" type="ORF">PFISCL1PPCAC_13068</name>
</gene>
<feature type="non-terminal residue" evidence="2">
    <location>
        <position position="1"/>
    </location>
</feature>
<name>A0AAV5VT95_9BILA</name>
<dbReference type="EMBL" id="BTSY01000004">
    <property type="protein sequence ID" value="GMT21771.1"/>
    <property type="molecule type" value="Genomic_DNA"/>
</dbReference>
<evidence type="ECO:0000313" key="2">
    <source>
        <dbReference type="EMBL" id="GMT21771.1"/>
    </source>
</evidence>
<reference evidence="2" key="1">
    <citation type="submission" date="2023-10" db="EMBL/GenBank/DDBJ databases">
        <title>Genome assembly of Pristionchus species.</title>
        <authorList>
            <person name="Yoshida K."/>
            <person name="Sommer R.J."/>
        </authorList>
    </citation>
    <scope>NUCLEOTIDE SEQUENCE</scope>
    <source>
        <strain evidence="2">RS5133</strain>
    </source>
</reference>
<feature type="region of interest" description="Disordered" evidence="1">
    <location>
        <begin position="107"/>
        <end position="133"/>
    </location>
</feature>
<accession>A0AAV5VT95</accession>
<dbReference type="Proteomes" id="UP001432322">
    <property type="component" value="Unassembled WGS sequence"/>
</dbReference>
<proteinExistence type="predicted"/>
<protein>
    <submittedName>
        <fullName evidence="2">Uncharacterized protein</fullName>
    </submittedName>
</protein>
<organism evidence="2 3">
    <name type="scientific">Pristionchus fissidentatus</name>
    <dbReference type="NCBI Taxonomy" id="1538716"/>
    <lineage>
        <taxon>Eukaryota</taxon>
        <taxon>Metazoa</taxon>
        <taxon>Ecdysozoa</taxon>
        <taxon>Nematoda</taxon>
        <taxon>Chromadorea</taxon>
        <taxon>Rhabditida</taxon>
        <taxon>Rhabditina</taxon>
        <taxon>Diplogasteromorpha</taxon>
        <taxon>Diplogasteroidea</taxon>
        <taxon>Neodiplogasteridae</taxon>
        <taxon>Pristionchus</taxon>
    </lineage>
</organism>
<dbReference type="AlphaFoldDB" id="A0AAV5VT95"/>
<keyword evidence="3" id="KW-1185">Reference proteome</keyword>
<evidence type="ECO:0000256" key="1">
    <source>
        <dbReference type="SAM" id="MobiDB-lite"/>
    </source>
</evidence>
<evidence type="ECO:0000313" key="3">
    <source>
        <dbReference type="Proteomes" id="UP001432322"/>
    </source>
</evidence>
<comment type="caution">
    <text evidence="2">The sequence shown here is derived from an EMBL/GenBank/DDBJ whole genome shotgun (WGS) entry which is preliminary data.</text>
</comment>
<sequence length="133" mass="14707">FLLCGIGIFEPNYRRLIAPLLQRTSALVLVEVKGDEEVEVGEVHGPSHHVDDTVTLARLSHNVVQDGLVGHGIEYPEEMDYLHERDATSDDPRRPETRRAEEVVAVHEYVDDGAEVQSVPTNGRSDGETVPAN</sequence>
<feature type="non-terminal residue" evidence="2">
    <location>
        <position position="133"/>
    </location>
</feature>